<dbReference type="InterPro" id="IPR013108">
    <property type="entry name" value="Amidohydro_3"/>
</dbReference>
<dbReference type="Gene3D" id="3.20.20.140">
    <property type="entry name" value="Metal-dependent hydrolases"/>
    <property type="match status" value="1"/>
</dbReference>
<name>A0A2M9D5X1_9MICO</name>
<dbReference type="EMBL" id="PGFH01000001">
    <property type="protein sequence ID" value="PJJ81028.1"/>
    <property type="molecule type" value="Genomic_DNA"/>
</dbReference>
<comment type="caution">
    <text evidence="2">The sequence shown here is derived from an EMBL/GenBank/DDBJ whole genome shotgun (WGS) entry which is preliminary data.</text>
</comment>
<dbReference type="InterPro" id="IPR033932">
    <property type="entry name" value="YtcJ-like"/>
</dbReference>
<dbReference type="SUPFAM" id="SSF51556">
    <property type="entry name" value="Metallo-dependent hydrolases"/>
    <property type="match status" value="1"/>
</dbReference>
<protein>
    <recommendedName>
        <fullName evidence="1">Amidohydrolase 3 domain-containing protein</fullName>
    </recommendedName>
</protein>
<reference evidence="2 3" key="1">
    <citation type="submission" date="2017-11" db="EMBL/GenBank/DDBJ databases">
        <title>Genomic Encyclopedia of Archaeal and Bacterial Type Strains, Phase II (KMG-II): From Individual Species to Whole Genera.</title>
        <authorList>
            <person name="Goeker M."/>
        </authorList>
    </citation>
    <scope>NUCLEOTIDE SEQUENCE [LARGE SCALE GENOMIC DNA]</scope>
    <source>
        <strain evidence="2 3">DSM 16400</strain>
    </source>
</reference>
<dbReference type="Proteomes" id="UP000231742">
    <property type="component" value="Unassembled WGS sequence"/>
</dbReference>
<dbReference type="InterPro" id="IPR032466">
    <property type="entry name" value="Metal_Hydrolase"/>
</dbReference>
<feature type="domain" description="Amidohydrolase 3" evidence="1">
    <location>
        <begin position="48"/>
        <end position="537"/>
    </location>
</feature>
<evidence type="ECO:0000313" key="3">
    <source>
        <dbReference type="Proteomes" id="UP000231742"/>
    </source>
</evidence>
<dbReference type="Gene3D" id="3.10.310.70">
    <property type="match status" value="1"/>
</dbReference>
<dbReference type="Gene3D" id="2.30.40.10">
    <property type="entry name" value="Urease, subunit C, domain 1"/>
    <property type="match status" value="1"/>
</dbReference>
<proteinExistence type="predicted"/>
<dbReference type="CDD" id="cd01300">
    <property type="entry name" value="YtcJ_like"/>
    <property type="match status" value="1"/>
</dbReference>
<sequence>MLIDTIIENASIITMSEARPYAHSVGINHGVIVGIDEELLGVSARNRINAQGATVVPGFNDAHAHSVWFGLTLIEADVSGATTLTDIYDVIAEAAADSEGDGWIIASGLNHHATGGNYPDRDELDRVSQGRPVWIKHSSGHACVLNGVALKLVGAENSAPTVPSGGRVVVDDSGRPTGVLEETAMSLVQQLVLPYPLTVIEDALAKATTQYAREGLTSVTDAGIAGGWIGHSPREFAAYQNAKDARKLLSRMQVMVSIDALDALPGHSDDPAGVGLAAGIRSGAGDEWLQLGPTKIFTDGSLLASTALMTEHYEGASHNHGYLQGDPEALREQALAAHRTGWALALHAIGDGALDFALGILESAREDSSHPTMPNRIEHGGVIRPDQLQRLAATGASVVPQPHFIRLFGDGMIERLGAERAQWSYRARSFLDAGIVLPGSSDRPVAPGAPLAVMQSFVERLTQSGASYGEGEKITAHEALRAYTVGSAVATGWGARKGTVARGMLADLVVLADSPVDVRAERIGQIGVEATIVGGFVSHDRSGLFSAVPGVRGSVAE</sequence>
<dbReference type="SUPFAM" id="SSF51338">
    <property type="entry name" value="Composite domain of metallo-dependent hydrolases"/>
    <property type="match status" value="1"/>
</dbReference>
<evidence type="ECO:0000259" key="1">
    <source>
        <dbReference type="Pfam" id="PF07969"/>
    </source>
</evidence>
<dbReference type="AlphaFoldDB" id="A0A2M9D5X1"/>
<dbReference type="Pfam" id="PF07969">
    <property type="entry name" value="Amidohydro_3"/>
    <property type="match status" value="1"/>
</dbReference>
<organism evidence="2 3">
    <name type="scientific">Salinibacterium amurskyense</name>
    <dbReference type="NCBI Taxonomy" id="205941"/>
    <lineage>
        <taxon>Bacteria</taxon>
        <taxon>Bacillati</taxon>
        <taxon>Actinomycetota</taxon>
        <taxon>Actinomycetes</taxon>
        <taxon>Micrococcales</taxon>
        <taxon>Microbacteriaceae</taxon>
        <taxon>Salinibacterium</taxon>
    </lineage>
</organism>
<evidence type="ECO:0000313" key="2">
    <source>
        <dbReference type="EMBL" id="PJJ81028.1"/>
    </source>
</evidence>
<dbReference type="InterPro" id="IPR011059">
    <property type="entry name" value="Metal-dep_hydrolase_composite"/>
</dbReference>
<dbReference type="GO" id="GO:0016810">
    <property type="term" value="F:hydrolase activity, acting on carbon-nitrogen (but not peptide) bonds"/>
    <property type="evidence" value="ECO:0007669"/>
    <property type="project" value="InterPro"/>
</dbReference>
<gene>
    <name evidence="2" type="ORF">CLV85_0195</name>
</gene>
<dbReference type="PANTHER" id="PTHR22642">
    <property type="entry name" value="IMIDAZOLONEPROPIONASE"/>
    <property type="match status" value="1"/>
</dbReference>
<accession>A0A2M9D5X1</accession>
<dbReference type="PANTHER" id="PTHR22642:SF2">
    <property type="entry name" value="PROTEIN LONG AFTER FAR-RED 3"/>
    <property type="match status" value="1"/>
</dbReference>
<keyword evidence="3" id="KW-1185">Reference proteome</keyword>